<dbReference type="AlphaFoldDB" id="A0A8A4TYP4"/>
<keyword evidence="4" id="KW-1185">Reference proteome</keyword>
<name>A0A8A4TYP4_SULCO</name>
<keyword evidence="1" id="KW-1133">Transmembrane helix</keyword>
<keyword evidence="1" id="KW-0812">Transmembrane</keyword>
<feature type="domain" description="Transposase IS66 central" evidence="2">
    <location>
        <begin position="1"/>
        <end position="30"/>
    </location>
</feature>
<reference evidence="3" key="1">
    <citation type="submission" date="2021-03" db="EMBL/GenBank/DDBJ databases">
        <title>Acanthopleuribacteraceae sp. M133.</title>
        <authorList>
            <person name="Wang G."/>
        </authorList>
    </citation>
    <scope>NUCLEOTIDE SEQUENCE</scope>
    <source>
        <strain evidence="3">M133</strain>
    </source>
</reference>
<protein>
    <submittedName>
        <fullName evidence="3">Transposase</fullName>
    </submittedName>
</protein>
<dbReference type="Proteomes" id="UP000663929">
    <property type="component" value="Chromosome"/>
</dbReference>
<keyword evidence="1" id="KW-0472">Membrane</keyword>
<accession>A0A8A4TYP4</accession>
<proteinExistence type="predicted"/>
<dbReference type="InterPro" id="IPR004291">
    <property type="entry name" value="Transposase_IS66_central"/>
</dbReference>
<evidence type="ECO:0000256" key="1">
    <source>
        <dbReference type="SAM" id="Phobius"/>
    </source>
</evidence>
<dbReference type="EMBL" id="CP071793">
    <property type="protein sequence ID" value="QTD54381.1"/>
    <property type="molecule type" value="Genomic_DNA"/>
</dbReference>
<gene>
    <name evidence="3" type="ORF">J3U87_04610</name>
</gene>
<dbReference type="KEGG" id="scor:J3U87_04610"/>
<feature type="transmembrane region" description="Helical" evidence="1">
    <location>
        <begin position="20"/>
        <end position="39"/>
    </location>
</feature>
<organism evidence="3 4">
    <name type="scientific">Sulfidibacter corallicola</name>
    <dbReference type="NCBI Taxonomy" id="2818388"/>
    <lineage>
        <taxon>Bacteria</taxon>
        <taxon>Pseudomonadati</taxon>
        <taxon>Acidobacteriota</taxon>
        <taxon>Holophagae</taxon>
        <taxon>Acanthopleuribacterales</taxon>
        <taxon>Acanthopleuribacteraceae</taxon>
        <taxon>Sulfidibacter</taxon>
    </lineage>
</organism>
<evidence type="ECO:0000313" key="4">
    <source>
        <dbReference type="Proteomes" id="UP000663929"/>
    </source>
</evidence>
<sequence length="55" mass="6035">MDNNGVENIIRPFVIGRKNWLFAASLAGGKALATLYSLVETALCRMRYSAVSTML</sequence>
<dbReference type="Pfam" id="PF03050">
    <property type="entry name" value="DDE_Tnp_IS66"/>
    <property type="match status" value="1"/>
</dbReference>
<evidence type="ECO:0000259" key="2">
    <source>
        <dbReference type="Pfam" id="PF03050"/>
    </source>
</evidence>
<evidence type="ECO:0000313" key="3">
    <source>
        <dbReference type="EMBL" id="QTD54381.1"/>
    </source>
</evidence>